<evidence type="ECO:0000256" key="1">
    <source>
        <dbReference type="SAM" id="MobiDB-lite"/>
    </source>
</evidence>
<evidence type="ECO:0000313" key="7">
    <source>
        <dbReference type="RefSeq" id="XP_033785597.1"/>
    </source>
</evidence>
<dbReference type="CDD" id="cd18808">
    <property type="entry name" value="SF1_C_Upf1"/>
    <property type="match status" value="1"/>
</dbReference>
<reference evidence="6 7" key="1">
    <citation type="submission" date="2025-04" db="UniProtKB">
        <authorList>
            <consortium name="RefSeq"/>
        </authorList>
    </citation>
    <scope>IDENTIFICATION</scope>
</reference>
<dbReference type="Proteomes" id="UP000515159">
    <property type="component" value="Chromosome 2"/>
</dbReference>
<dbReference type="RefSeq" id="XP_033785598.1">
    <property type="nucleotide sequence ID" value="XM_033929707.1"/>
</dbReference>
<protein>
    <submittedName>
        <fullName evidence="6 7">NFX1-type zinc finger-containing protein 1-like isoform X1</fullName>
    </submittedName>
</protein>
<evidence type="ECO:0000259" key="2">
    <source>
        <dbReference type="Pfam" id="PF13086"/>
    </source>
</evidence>
<feature type="domain" description="DNA2/NAM7 helicase helicase" evidence="2">
    <location>
        <begin position="948"/>
        <end position="1150"/>
    </location>
</feature>
<dbReference type="RefSeq" id="XP_033785596.1">
    <property type="nucleotide sequence ID" value="XM_033929705.1"/>
</dbReference>
<dbReference type="RefSeq" id="XP_033785597.1">
    <property type="nucleotide sequence ID" value="XM_033929706.1"/>
</dbReference>
<dbReference type="InterPro" id="IPR057373">
    <property type="entry name" value="ZNFX1"/>
</dbReference>
<organism evidence="5 6">
    <name type="scientific">Geotrypetes seraphini</name>
    <name type="common">Gaboon caecilian</name>
    <name type="synonym">Caecilia seraphini</name>
    <dbReference type="NCBI Taxonomy" id="260995"/>
    <lineage>
        <taxon>Eukaryota</taxon>
        <taxon>Metazoa</taxon>
        <taxon>Chordata</taxon>
        <taxon>Craniata</taxon>
        <taxon>Vertebrata</taxon>
        <taxon>Euteleostomi</taxon>
        <taxon>Amphibia</taxon>
        <taxon>Gymnophiona</taxon>
        <taxon>Geotrypetes</taxon>
    </lineage>
</organism>
<dbReference type="PANTHER" id="PTHR10887:SF341">
    <property type="entry name" value="NFX1-TYPE ZINC FINGER-CONTAINING PROTEIN 1"/>
    <property type="match status" value="1"/>
</dbReference>
<evidence type="ECO:0000313" key="6">
    <source>
        <dbReference type="RefSeq" id="XP_033785596.1"/>
    </source>
</evidence>
<dbReference type="CDD" id="cd17936">
    <property type="entry name" value="EEXXEc_NFX1"/>
    <property type="match status" value="1"/>
</dbReference>
<dbReference type="InterPro" id="IPR041677">
    <property type="entry name" value="DNA2/NAM7_AAA_11"/>
</dbReference>
<dbReference type="FunFam" id="3.40.50.300:FF:000742">
    <property type="entry name" value="NFX1-type zinc finger-containing protein 1"/>
    <property type="match status" value="1"/>
</dbReference>
<dbReference type="GO" id="GO:0031380">
    <property type="term" value="C:nuclear RNA-directed RNA polymerase complex"/>
    <property type="evidence" value="ECO:0007669"/>
    <property type="project" value="TreeGrafter"/>
</dbReference>
<evidence type="ECO:0000313" key="5">
    <source>
        <dbReference type="Proteomes" id="UP000515159"/>
    </source>
</evidence>
<dbReference type="OrthoDB" id="2423195at2759"/>
<sequence length="1961" mass="225869">MSDKDHEPWENLLGGPGRSYQGQKTSHENRNRRASPLSKRGLSRDEEHKGAPHRHSKDSRQFRSQSEVRNLSTRSRKGPESSKREDRDHSNMCGQKDMLCGRKGGRHSSQDRRSLSVFQDQSRHFDALTQHQISSRRNEKSQLRVFQEGRPGKSLFQNRSRSEQNLLDRSDDSRSAGSSREQRFKSPTDHRNPRGFLGRDNSQIHRKERRLDYKSLKEISLMESSEIVMKLAAPGSGLSEFMKQKDIQCELIELILEILDKAIGCRTSRQNLQHVLSHVQDSTFLQQVLPFYVMELRKRETLEAKIKTEASISCIVTLLLELISIFPSSCATQVSLVNALLVSSISDLQITLSENMENKLSTLHTCLQHLQEKKREGTLKSNNYTYLMRNDQDSNMEDFRQIPIFPTYDDIYLKENPIMRPNIISSTYLDANVYLDTHFRLLREDFIRPLRDGIAQIVCYQGKEMMEAKFDDVRIYSGTRLIAPVCTRTGIVHRVQFEIEKLKAVIWESSKRLLFGALVCLSKDNFKTMLFATVADRDIKDLINGIVTLNFTNESRLKLAQMNVDDMFLMVETTAYFEAYRHVLEGLKEMISSEIPFQNYIVHCETDVLPPQYLMRNRHEYSLKMLICEETLKLEPVFETESSSRKRDITDNLCKLMDELTAETHTTKPASQLTQKETMHSAKFDILDFKTWPSKEHLNLDESQIKALQLALTKELSIIQGPPGTGKTYLGLKIVKALLANSHVWQSSGQSPILVVCYTNHALDQFLEGIYTFLGHGIVRVGSRSNSEIIKKSSLHYFRTTNGFMNRFPGHLRAMHGELLDQKVKIEAQIQEKAAYLENSMKGIIRENILRKYIPQDQLRSLMSVKSFEDSSVIMEWLGISMLEKRPGNINYVQERKISTAYDEDLPSEFLELSNMVEEFGIHGDPSLQLGEDLIHVVEEAEQIQYERMMESDDIRKQINESKCAAALKKKHMLAFLIEEENEYYEDTGVTIEGGEGAWEITKEMKKKLKNLVKHELKKSYHMAEEESEEICDLWKLPFQKRWELYRLWRFNYIANIRHQIYRFENEYQQVVDRMNELRYQEDLLIMKEAYVIGMTTTGASKYRKVLQEIGPKIIIVEEAAEVLEAHIVTTLSSKCEHLILIGDHQQLRPSATVYELAKNFNLEVSMFERLVRMNVHYVRLDYQHRMRSEIAKLLTPHIYDKLENHASVYQYERIKGVATNLFFVQHEHLEEHIREGKSHKNVHEAAFVKSLCRYFINQGYNRSQITVLTTYSGQLHCLRKLMPKADFEGVRVCVVDKYQGEENDIILLSLVRSNIEGRAGFLQIPNRICVALSRAKKGLFCIGNMKMLSGILLWSKIMDVLTQNGHIGKELKLCCENHPNHTCNVSKAEDFSKVPEGGCMDPCEYRMTCGHVCPLTCHPYDPEHKEIMCIKPCVKILCEDGHKCEKQCFKECGSCQVLVKKVIPKCEHIQDVPCSVLPQKFSCREPCPRTLSCGHRCIRFCGEKCTFNCPEKLTEQLECGHSKVIMCYEKQEAENKGKRIQCSKRCLAKLECGHFCGGTCSKCSKGQLHVVCVEQCNIINICSHRCEAACSEDCIHCLCSCENKCFHRVCSGKCSDPCSPCTKPCGWKCKHSECTNLCYEPCNRDPCNMPCLKKLHCSHPCIGLCADPCPQKCRDCDAPEVNELFFGKEADPESRFIQLRDCKHIFEVTEFTKWMNQDDGDGIIKLKCCPKCLIPIRHNLRYGEMIKRTLADIEVVKKEIVKIWTNQLEEFLTENENNLNYFSCITEAMENLMNLGATIRSITLISEKINYFSKMGKIKRKAEQLSLLDQRRVNKKIDSLCKLIEKATSKMDVLKEQPNLFRMALFVESCCLKKTTLAVNCISSHLISAELTEEEIKEIHDQITKMSSVPLYLVMQVQDKKGILDTRVLRQGHWCKCSGGHIFSTLIHHSCPQCSSKDNK</sequence>
<dbReference type="Gene3D" id="3.40.50.300">
    <property type="entry name" value="P-loop containing nucleotide triphosphate hydrolases"/>
    <property type="match status" value="3"/>
</dbReference>
<gene>
    <name evidence="6 7 8" type="primary">LOC117353586</name>
</gene>
<feature type="domain" description="ZNFX1" evidence="4">
    <location>
        <begin position="469"/>
        <end position="574"/>
    </location>
</feature>
<evidence type="ECO:0000259" key="3">
    <source>
        <dbReference type="Pfam" id="PF13087"/>
    </source>
</evidence>
<dbReference type="Pfam" id="PF13087">
    <property type="entry name" value="AAA_12"/>
    <property type="match status" value="1"/>
</dbReference>
<dbReference type="GO" id="GO:0004386">
    <property type="term" value="F:helicase activity"/>
    <property type="evidence" value="ECO:0007669"/>
    <property type="project" value="InterPro"/>
</dbReference>
<name>A0A6P8QFP7_GEOSA</name>
<dbReference type="SUPFAM" id="SSF52540">
    <property type="entry name" value="P-loop containing nucleoside triphosphate hydrolases"/>
    <property type="match status" value="1"/>
</dbReference>
<dbReference type="InterPro" id="IPR027417">
    <property type="entry name" value="P-loop_NTPase"/>
</dbReference>
<dbReference type="InterPro" id="IPR041679">
    <property type="entry name" value="DNA2/NAM7-like_C"/>
</dbReference>
<dbReference type="GO" id="GO:0031048">
    <property type="term" value="P:regulatory ncRNA-mediated heterochromatin formation"/>
    <property type="evidence" value="ECO:0007669"/>
    <property type="project" value="TreeGrafter"/>
</dbReference>
<evidence type="ECO:0000313" key="8">
    <source>
        <dbReference type="RefSeq" id="XP_033785598.1"/>
    </source>
</evidence>
<feature type="domain" description="DNA2/NAM7 helicase-like C-terminal" evidence="3">
    <location>
        <begin position="1163"/>
        <end position="1346"/>
    </location>
</feature>
<dbReference type="InterPro" id="IPR047187">
    <property type="entry name" value="SF1_C_Upf1"/>
</dbReference>
<dbReference type="GeneID" id="117353586"/>
<keyword evidence="5" id="KW-1185">Reference proteome</keyword>
<evidence type="ECO:0000259" key="4">
    <source>
        <dbReference type="Pfam" id="PF25396"/>
    </source>
</evidence>
<feature type="compositionally biased region" description="Basic and acidic residues" evidence="1">
    <location>
        <begin position="160"/>
        <end position="192"/>
    </location>
</feature>
<dbReference type="InterPro" id="IPR045055">
    <property type="entry name" value="DNA2/NAM7-like"/>
</dbReference>
<dbReference type="Pfam" id="PF13086">
    <property type="entry name" value="AAA_11"/>
    <property type="match status" value="2"/>
</dbReference>
<accession>A0A6P8QFP7</accession>
<dbReference type="PANTHER" id="PTHR10887">
    <property type="entry name" value="DNA2/NAM7 HELICASE FAMILY"/>
    <property type="match status" value="1"/>
</dbReference>
<dbReference type="KEGG" id="gsh:117353586"/>
<feature type="compositionally biased region" description="Basic and acidic residues" evidence="1">
    <location>
        <begin position="77"/>
        <end position="90"/>
    </location>
</feature>
<proteinExistence type="predicted"/>
<dbReference type="Pfam" id="PF25396">
    <property type="entry name" value="ZNFX1"/>
    <property type="match status" value="1"/>
</dbReference>
<dbReference type="FunFam" id="3.40.50.300:FF:001140">
    <property type="entry name" value="Zinc finger NFX1-type containing 1"/>
    <property type="match status" value="1"/>
</dbReference>
<feature type="domain" description="DNA2/NAM7 helicase helicase" evidence="2">
    <location>
        <begin position="699"/>
        <end position="839"/>
    </location>
</feature>
<feature type="compositionally biased region" description="Polar residues" evidence="1">
    <location>
        <begin position="62"/>
        <end position="73"/>
    </location>
</feature>
<feature type="region of interest" description="Disordered" evidence="1">
    <location>
        <begin position="1"/>
        <end position="203"/>
    </location>
</feature>